<dbReference type="InterPro" id="IPR036770">
    <property type="entry name" value="Ankyrin_rpt-contain_sf"/>
</dbReference>
<feature type="repeat" description="ANK" evidence="3">
    <location>
        <begin position="138"/>
        <end position="170"/>
    </location>
</feature>
<dbReference type="PROSITE" id="PS50297">
    <property type="entry name" value="ANK_REP_REGION"/>
    <property type="match status" value="5"/>
</dbReference>
<dbReference type="AlphaFoldDB" id="A0A8S1J387"/>
<proteinExistence type="predicted"/>
<feature type="repeat" description="ANK" evidence="3">
    <location>
        <begin position="171"/>
        <end position="203"/>
    </location>
</feature>
<dbReference type="SMART" id="SM00248">
    <property type="entry name" value="ANK"/>
    <property type="match status" value="5"/>
</dbReference>
<keyword evidence="6" id="KW-1185">Reference proteome</keyword>
<dbReference type="GO" id="GO:0000976">
    <property type="term" value="F:transcription cis-regulatory region binding"/>
    <property type="evidence" value="ECO:0007669"/>
    <property type="project" value="TreeGrafter"/>
</dbReference>
<name>A0A8S1J387_9CHLO</name>
<sequence length="266" mass="28041">MQGNGSSASDPEPLPKCPLAPGACGEAPPLEKDCEEVKDLLKAPNSSPAMVYASLNDSKECCTLRMFPSDWTLLHYASENLETEPQVVECLIQGGSDVNAPTKQGHTPLHIAARWGVVQAINVLIEKGADVDAKTPLGRHTPLYVAASNGRSAAVEALADANADVNEPDAAGMTPLHQGATYQATDVVDALLRRNANVSAVDSNGKTPLHVAAAGVNLDVARRLVEEGANIASTDNRGRSACACICKSDCVEREMDIPDMKKLLMC</sequence>
<evidence type="ECO:0000313" key="5">
    <source>
        <dbReference type="EMBL" id="CAD7700204.1"/>
    </source>
</evidence>
<dbReference type="PANTHER" id="PTHR24193">
    <property type="entry name" value="ANKYRIN REPEAT PROTEIN"/>
    <property type="match status" value="1"/>
</dbReference>
<dbReference type="PANTHER" id="PTHR24193:SF121">
    <property type="entry name" value="ADA2A-CONTAINING COMPLEX COMPONENT 3, ISOFORM D"/>
    <property type="match status" value="1"/>
</dbReference>
<evidence type="ECO:0000256" key="3">
    <source>
        <dbReference type="PROSITE-ProRule" id="PRU00023"/>
    </source>
</evidence>
<keyword evidence="1" id="KW-0677">Repeat</keyword>
<comment type="caution">
    <text evidence="5">The sequence shown here is derived from an EMBL/GenBank/DDBJ whole genome shotgun (WGS) entry which is preliminary data.</text>
</comment>
<protein>
    <submittedName>
        <fullName evidence="5">Uncharacterized protein</fullName>
    </submittedName>
</protein>
<dbReference type="Proteomes" id="UP000708148">
    <property type="component" value="Unassembled WGS sequence"/>
</dbReference>
<accession>A0A8S1J387</accession>
<dbReference type="Pfam" id="PF00023">
    <property type="entry name" value="Ank"/>
    <property type="match status" value="1"/>
</dbReference>
<dbReference type="GO" id="GO:0045944">
    <property type="term" value="P:positive regulation of transcription by RNA polymerase II"/>
    <property type="evidence" value="ECO:0007669"/>
    <property type="project" value="TreeGrafter"/>
</dbReference>
<dbReference type="OrthoDB" id="539213at2759"/>
<feature type="repeat" description="ANK" evidence="3">
    <location>
        <begin position="69"/>
        <end position="103"/>
    </location>
</feature>
<dbReference type="InterPro" id="IPR002110">
    <property type="entry name" value="Ankyrin_rpt"/>
</dbReference>
<keyword evidence="2 3" id="KW-0040">ANK repeat</keyword>
<organism evidence="5 6">
    <name type="scientific">Ostreobium quekettii</name>
    <dbReference type="NCBI Taxonomy" id="121088"/>
    <lineage>
        <taxon>Eukaryota</taxon>
        <taxon>Viridiplantae</taxon>
        <taxon>Chlorophyta</taxon>
        <taxon>core chlorophytes</taxon>
        <taxon>Ulvophyceae</taxon>
        <taxon>TCBD clade</taxon>
        <taxon>Bryopsidales</taxon>
        <taxon>Ostreobineae</taxon>
        <taxon>Ostreobiaceae</taxon>
        <taxon>Ostreobium</taxon>
    </lineage>
</organism>
<dbReference type="PROSITE" id="PS50088">
    <property type="entry name" value="ANK_REPEAT"/>
    <property type="match status" value="5"/>
</dbReference>
<dbReference type="InterPro" id="IPR050663">
    <property type="entry name" value="Ankyrin-SOCS_Box"/>
</dbReference>
<evidence type="ECO:0000256" key="2">
    <source>
        <dbReference type="ARBA" id="ARBA00023043"/>
    </source>
</evidence>
<evidence type="ECO:0000256" key="1">
    <source>
        <dbReference type="ARBA" id="ARBA00022737"/>
    </source>
</evidence>
<dbReference type="GO" id="GO:0005634">
    <property type="term" value="C:nucleus"/>
    <property type="evidence" value="ECO:0007669"/>
    <property type="project" value="TreeGrafter"/>
</dbReference>
<dbReference type="Pfam" id="PF12796">
    <property type="entry name" value="Ank_2"/>
    <property type="match status" value="2"/>
</dbReference>
<dbReference type="SUPFAM" id="SSF48403">
    <property type="entry name" value="Ankyrin repeat"/>
    <property type="match status" value="1"/>
</dbReference>
<gene>
    <name evidence="5" type="ORF">OSTQU699_LOCUS5563</name>
</gene>
<evidence type="ECO:0000256" key="4">
    <source>
        <dbReference type="SAM" id="MobiDB-lite"/>
    </source>
</evidence>
<reference evidence="5" key="1">
    <citation type="submission" date="2020-12" db="EMBL/GenBank/DDBJ databases">
        <authorList>
            <person name="Iha C."/>
        </authorList>
    </citation>
    <scope>NUCLEOTIDE SEQUENCE</scope>
</reference>
<feature type="repeat" description="ANK" evidence="3">
    <location>
        <begin position="204"/>
        <end position="236"/>
    </location>
</feature>
<feature type="repeat" description="ANK" evidence="3">
    <location>
        <begin position="104"/>
        <end position="136"/>
    </location>
</feature>
<dbReference type="EMBL" id="CAJHUC010001199">
    <property type="protein sequence ID" value="CAD7700204.1"/>
    <property type="molecule type" value="Genomic_DNA"/>
</dbReference>
<dbReference type="Gene3D" id="1.25.40.20">
    <property type="entry name" value="Ankyrin repeat-containing domain"/>
    <property type="match status" value="2"/>
</dbReference>
<feature type="region of interest" description="Disordered" evidence="4">
    <location>
        <begin position="1"/>
        <end position="22"/>
    </location>
</feature>
<evidence type="ECO:0000313" key="6">
    <source>
        <dbReference type="Proteomes" id="UP000708148"/>
    </source>
</evidence>